<comment type="caution">
    <text evidence="13">The sequence shown here is derived from an EMBL/GenBank/DDBJ whole genome shotgun (WGS) entry which is preliminary data.</text>
</comment>
<evidence type="ECO:0000256" key="8">
    <source>
        <dbReference type="ARBA" id="ARBA00023136"/>
    </source>
</evidence>
<reference evidence="13 14" key="1">
    <citation type="submission" date="2019-03" db="EMBL/GenBank/DDBJ databases">
        <title>First draft genome of Liparis tanakae, snailfish: a comprehensive survey of snailfish specific genes.</title>
        <authorList>
            <person name="Kim W."/>
            <person name="Song I."/>
            <person name="Jeong J.-H."/>
            <person name="Kim D."/>
            <person name="Kim S."/>
            <person name="Ryu S."/>
            <person name="Song J.Y."/>
            <person name="Lee S.K."/>
        </authorList>
    </citation>
    <scope>NUCLEOTIDE SEQUENCE [LARGE SCALE GENOMIC DNA]</scope>
    <source>
        <tissue evidence="13">Muscle</tissue>
    </source>
</reference>
<sequence>MAISLLFILLLRFTAGLLLWTTIATVVLLLAYGMWLCSAELSRLRLRPGSDVAIVEVGLQTDLQVYLQLSQTWILLLASLGAAEAAILLMLIFLRRRVRVAVAMLTEASKAIAHITSTLLFPVLTFLLLSLCSSYWAVTAVYPSPPARPACDLHVTSM</sequence>
<name>A0A4Z2EJ57_9TELE</name>
<comment type="catalytic activity">
    <reaction evidence="10">
        <text>choline(out) + n H(+)(in) = choline(in) + n H(+)(out)</text>
        <dbReference type="Rhea" id="RHEA:75463"/>
        <dbReference type="ChEBI" id="CHEBI:15354"/>
        <dbReference type="ChEBI" id="CHEBI:15378"/>
    </reaction>
</comment>
<keyword evidence="9" id="KW-0325">Glycoprotein</keyword>
<dbReference type="PANTHER" id="PTHR12385">
    <property type="entry name" value="CHOLINE TRANSPORTER-LIKE (SLC FAMILY 44)"/>
    <property type="match status" value="1"/>
</dbReference>
<dbReference type="AlphaFoldDB" id="A0A4Z2EJ57"/>
<keyword evidence="3" id="KW-0813">Transport</keyword>
<dbReference type="InterPro" id="IPR007603">
    <property type="entry name" value="Choline_transptr-like"/>
</dbReference>
<keyword evidence="14" id="KW-1185">Reference proteome</keyword>
<keyword evidence="4" id="KW-0050">Antiport</keyword>
<dbReference type="GO" id="GO:0005886">
    <property type="term" value="C:plasma membrane"/>
    <property type="evidence" value="ECO:0007669"/>
    <property type="project" value="UniProtKB-SubCell"/>
</dbReference>
<evidence type="ECO:0000256" key="2">
    <source>
        <dbReference type="ARBA" id="ARBA00007168"/>
    </source>
</evidence>
<dbReference type="GO" id="GO:0015297">
    <property type="term" value="F:antiporter activity"/>
    <property type="evidence" value="ECO:0007669"/>
    <property type="project" value="UniProtKB-KW"/>
</dbReference>
<evidence type="ECO:0000256" key="7">
    <source>
        <dbReference type="ARBA" id="ARBA00022989"/>
    </source>
</evidence>
<keyword evidence="8 12" id="KW-0472">Membrane</keyword>
<evidence type="ECO:0000256" key="10">
    <source>
        <dbReference type="ARBA" id="ARBA00035093"/>
    </source>
</evidence>
<evidence type="ECO:0000313" key="13">
    <source>
        <dbReference type="EMBL" id="TNN28785.1"/>
    </source>
</evidence>
<evidence type="ECO:0000256" key="1">
    <source>
        <dbReference type="ARBA" id="ARBA00004651"/>
    </source>
</evidence>
<proteinExistence type="inferred from homology"/>
<keyword evidence="5" id="KW-1003">Cell membrane</keyword>
<evidence type="ECO:0000256" key="6">
    <source>
        <dbReference type="ARBA" id="ARBA00022692"/>
    </source>
</evidence>
<evidence type="ECO:0000256" key="3">
    <source>
        <dbReference type="ARBA" id="ARBA00022448"/>
    </source>
</evidence>
<keyword evidence="7 12" id="KW-1133">Transmembrane helix</keyword>
<evidence type="ECO:0000256" key="5">
    <source>
        <dbReference type="ARBA" id="ARBA00022475"/>
    </source>
</evidence>
<feature type="transmembrane region" description="Helical" evidence="12">
    <location>
        <begin position="73"/>
        <end position="94"/>
    </location>
</feature>
<comment type="caution">
    <text evidence="12">Lacks conserved residue(s) required for the propagation of feature annotation.</text>
</comment>
<comment type="function">
    <text evidence="11">Choline/H+ antiporter.</text>
</comment>
<accession>A0A4Z2EJ57</accession>
<comment type="subcellular location">
    <subcellularLocation>
        <location evidence="1 12">Cell membrane</location>
        <topology evidence="1 12">Multi-pass membrane protein</topology>
    </subcellularLocation>
</comment>
<dbReference type="Proteomes" id="UP000314294">
    <property type="component" value="Unassembled WGS sequence"/>
</dbReference>
<dbReference type="EMBL" id="SRLO01006447">
    <property type="protein sequence ID" value="TNN28785.1"/>
    <property type="molecule type" value="Genomic_DNA"/>
</dbReference>
<comment type="function">
    <text evidence="12">Choline transporter.</text>
</comment>
<evidence type="ECO:0000256" key="12">
    <source>
        <dbReference type="RuleBase" id="RU368066"/>
    </source>
</evidence>
<evidence type="ECO:0000256" key="4">
    <source>
        <dbReference type="ARBA" id="ARBA00022449"/>
    </source>
</evidence>
<protein>
    <recommendedName>
        <fullName evidence="12">Choline transporter-like protein</fullName>
    </recommendedName>
</protein>
<keyword evidence="6 12" id="KW-0812">Transmembrane</keyword>
<dbReference type="Pfam" id="PF04515">
    <property type="entry name" value="Choline_transpo"/>
    <property type="match status" value="1"/>
</dbReference>
<evidence type="ECO:0000256" key="9">
    <source>
        <dbReference type="ARBA" id="ARBA00023180"/>
    </source>
</evidence>
<dbReference type="PANTHER" id="PTHR12385:SF42">
    <property type="entry name" value="CHOLINE TRANSPORTER-LIKE PROTEIN 5"/>
    <property type="match status" value="1"/>
</dbReference>
<comment type="similarity">
    <text evidence="2 12">Belongs to the CTL (choline transporter-like) family.</text>
</comment>
<feature type="transmembrane region" description="Helical" evidence="12">
    <location>
        <begin position="115"/>
        <end position="138"/>
    </location>
</feature>
<evidence type="ECO:0000313" key="14">
    <source>
        <dbReference type="Proteomes" id="UP000314294"/>
    </source>
</evidence>
<organism evidence="13 14">
    <name type="scientific">Liparis tanakae</name>
    <name type="common">Tanaka's snailfish</name>
    <dbReference type="NCBI Taxonomy" id="230148"/>
    <lineage>
        <taxon>Eukaryota</taxon>
        <taxon>Metazoa</taxon>
        <taxon>Chordata</taxon>
        <taxon>Craniata</taxon>
        <taxon>Vertebrata</taxon>
        <taxon>Euteleostomi</taxon>
        <taxon>Actinopterygii</taxon>
        <taxon>Neopterygii</taxon>
        <taxon>Teleostei</taxon>
        <taxon>Neoteleostei</taxon>
        <taxon>Acanthomorphata</taxon>
        <taxon>Eupercaria</taxon>
        <taxon>Perciformes</taxon>
        <taxon>Cottioidei</taxon>
        <taxon>Cottales</taxon>
        <taxon>Liparidae</taxon>
        <taxon>Liparis</taxon>
    </lineage>
</organism>
<gene>
    <name evidence="13" type="primary">slc44a5a_1</name>
    <name evidence="13" type="ORF">EYF80_061068</name>
</gene>
<feature type="transmembrane region" description="Helical" evidence="12">
    <location>
        <begin position="7"/>
        <end position="35"/>
    </location>
</feature>
<evidence type="ECO:0000256" key="11">
    <source>
        <dbReference type="ARBA" id="ARBA00037726"/>
    </source>
</evidence>